<dbReference type="Proteomes" id="UP000288058">
    <property type="component" value="Unassembled WGS sequence"/>
</dbReference>
<proteinExistence type="predicted"/>
<keyword evidence="3" id="KW-1185">Reference proteome</keyword>
<organism evidence="2 3">
    <name type="scientific">Idiomarina ramblicola</name>
    <dbReference type="NCBI Taxonomy" id="263724"/>
    <lineage>
        <taxon>Bacteria</taxon>
        <taxon>Pseudomonadati</taxon>
        <taxon>Pseudomonadota</taxon>
        <taxon>Gammaproteobacteria</taxon>
        <taxon>Alteromonadales</taxon>
        <taxon>Idiomarinaceae</taxon>
        <taxon>Idiomarina</taxon>
    </lineage>
</organism>
<protein>
    <submittedName>
        <fullName evidence="2">Uncharacterized protein</fullName>
    </submittedName>
</protein>
<gene>
    <name evidence="2" type="ORF">CWI78_03820</name>
</gene>
<reference evidence="3" key="1">
    <citation type="journal article" date="2018" name="Front. Microbiol.">
        <title>Genome-Based Analysis Reveals the Taxonomy and Diversity of the Family Idiomarinaceae.</title>
        <authorList>
            <person name="Liu Y."/>
            <person name="Lai Q."/>
            <person name="Shao Z."/>
        </authorList>
    </citation>
    <scope>NUCLEOTIDE SEQUENCE [LARGE SCALE GENOMIC DNA]</scope>
    <source>
        <strain evidence="3">R22</strain>
    </source>
</reference>
<keyword evidence="1" id="KW-1133">Transmembrane helix</keyword>
<keyword evidence="1" id="KW-0812">Transmembrane</keyword>
<feature type="transmembrane region" description="Helical" evidence="1">
    <location>
        <begin position="6"/>
        <end position="30"/>
    </location>
</feature>
<dbReference type="AlphaFoldDB" id="A0A432Z179"/>
<comment type="caution">
    <text evidence="2">The sequence shown here is derived from an EMBL/GenBank/DDBJ whole genome shotgun (WGS) entry which is preliminary data.</text>
</comment>
<evidence type="ECO:0000313" key="2">
    <source>
        <dbReference type="EMBL" id="RUO71652.1"/>
    </source>
</evidence>
<name>A0A432Z179_9GAMM</name>
<dbReference type="RefSeq" id="WP_126780439.1">
    <property type="nucleotide sequence ID" value="NZ_PIQC01000003.1"/>
</dbReference>
<keyword evidence="1" id="KW-0472">Membrane</keyword>
<sequence>MTEIDIVGLGIGIAGLVVGVIGTGIALYQWGVMNEAKKRRHELQYLLAGISNTALLRRQSWLNQLSLYPAPQGEADLNLKRMLVRARDDLSEIHSLVAALEGAVDSEKSATTEILKKTIEQGELNNRIQKLASQNQTDRP</sequence>
<evidence type="ECO:0000256" key="1">
    <source>
        <dbReference type="SAM" id="Phobius"/>
    </source>
</evidence>
<accession>A0A432Z179</accession>
<dbReference type="OrthoDB" id="6402739at2"/>
<evidence type="ECO:0000313" key="3">
    <source>
        <dbReference type="Proteomes" id="UP000288058"/>
    </source>
</evidence>
<dbReference type="EMBL" id="PIQC01000003">
    <property type="protein sequence ID" value="RUO71652.1"/>
    <property type="molecule type" value="Genomic_DNA"/>
</dbReference>